<evidence type="ECO:0000259" key="1">
    <source>
        <dbReference type="Pfam" id="PF18657"/>
    </source>
</evidence>
<name>A0ABX9BV83_9BURK</name>
<evidence type="ECO:0000313" key="2">
    <source>
        <dbReference type="EMBL" id="RAM61687.1"/>
    </source>
</evidence>
<evidence type="ECO:0000313" key="3">
    <source>
        <dbReference type="Proteomes" id="UP000248631"/>
    </source>
</evidence>
<keyword evidence="3" id="KW-1185">Reference proteome</keyword>
<accession>A0ABX9BV83</accession>
<dbReference type="Proteomes" id="UP000248631">
    <property type="component" value="Unassembled WGS sequence"/>
</dbReference>
<proteinExistence type="predicted"/>
<dbReference type="EMBL" id="JUGD01000034">
    <property type="protein sequence ID" value="RAM61687.1"/>
    <property type="molecule type" value="Genomic_DNA"/>
</dbReference>
<feature type="domain" description="YDG" evidence="1">
    <location>
        <begin position="1"/>
        <end position="83"/>
    </location>
</feature>
<dbReference type="Pfam" id="PF18657">
    <property type="entry name" value="YDG"/>
    <property type="match status" value="1"/>
</dbReference>
<reference evidence="2 3" key="1">
    <citation type="submission" date="2014-12" db="EMBL/GenBank/DDBJ databases">
        <title>Complete genome sequence of Herbaspirillum rubrisubalbicans Os38.</title>
        <authorList>
            <person name="Chen M."/>
            <person name="An Q."/>
        </authorList>
    </citation>
    <scope>NUCLEOTIDE SEQUENCE [LARGE SCALE GENOMIC DNA]</scope>
    <source>
        <strain evidence="2 3">Os38</strain>
    </source>
</reference>
<sequence>MTVANVSASDKVYDTTTNAALSGGNVTAQLGNATAANGSLASATAYGNYAITGAFANASAGNNQNVSLTTVLSDTTNYTLSSSAQTGTTANIAKANVTVANIAVFDKVYDTTTNAAISNVGAATVQLGNASAANGSLANAMAYTNYAVSGRFANASAGNQMVNLTTILADATNYSLSGVTQRSTTANIAKANVVVNNAAVADKVYDTTTNASLLPSSAQVQLGNAALANGSLVSAVAYTNLTLAGGFANASAGTNKAVNLNIGLLDTTNYTLSGTTQFNTTANIAKASVTVSNVTSYNKVYDTTTNAAISNIGAATVQLGNASTANGSLATATAYSNYNVNGMFANGSAGTQTVSLNTLLGDATNYTVSSSSQTTTTATIAKANVTVSNVAASDKVYDTTTNAAISNVGVGTVLLGNATAANGSLAGASAYGNYLVSGTFGNASAGSQTVSLTTVLGDTQNYTLSGVTQKTATSNIAKASVALSNATVSDKVYDTTTNASLILGSAQVQLGNASAANGSLANAMAYTNLTLMGGFANASAGANKAVNLSIGLVDTTNYTLVGTTQVSTTANIAKANVVLSHATVSDKVYDTTTNAVLTAGSAQVQLGNASAANGSLANAMAYTNLAFSGGFVNASAGANKVVNLSVALVDTTNYTLTGTAQVNTTANIAQASVTVSNVTASNKVYDTTANALISNTGGATVQLGNASAANGSLANASAYGNYTVNGVFANAAAGNQAVNLTAILGDATNYTLSSTTQKTAMATIAKANVTLSNVTAFNKVYDTTTNAAINNVGAATVQLGNAAAANGALASATGYSNYLVSGAFANGSAGSQAVNLTTVLGDSTNYTLSNATQASTTAAISKANIVVSNPSVSDKVYDTTTNASLAPGSAQVQLGNASTANGSLAGATNYANLALTGGFANASAGSNKAVNLTVALSDTVNYTLSGVTQVNTTASITKANVTVANVVVANKVYDTTTNAVINNVGAATVQLGNASSANGSLAGPSAFGNYAVNGVFANAGAGNQTVNLTTVFGDTTNYAVSTASQNTTTATIAKAGVTVSNVTASNKMYDTTTNATITNVGVASVQLGNAAAANGALAAATSYSNYIVSGSFANGSAGSQMVNLNVALGDSANYAVSTASQANTGATIAKANIVVSNATVSDKVYDTTTNASLTSGSALVQLGNASAANGSLAGATAYTNLTLTGGFADAAAGNNKIVNLNVALSDATNYTLAGTTQLNTIANIAKANVLVSNVVVNGKVYDMTTAASIASPGLGTVFLGNSMAANGSLAGPSSYNGYTVTGAFDNAAAGIQTVNLMTALADPTNYSIAVGSQRTTMATISKAPVVFSNVTVADKNYDGTTGATVIWSSGSVSYGDSGRADGTLIAPIPFTGYGMRASFMDPSAGTAKLVNLNAILFDPANYTVASLPLFTTASILNNQGVSRTDQIGSGTISSGGQTIWMQSVTTPLVVTTLNTSDPSKAVQSAPQATPWVAEQFDKAVNKSLFSINGSGVKQ</sequence>
<comment type="caution">
    <text evidence="2">The sequence shown here is derived from an EMBL/GenBank/DDBJ whole genome shotgun (WGS) entry which is preliminary data.</text>
</comment>
<gene>
    <name evidence="2" type="ORF">RB24_23810</name>
</gene>
<organism evidence="2 3">
    <name type="scientific">Herbaspirillum rubrisubalbicans</name>
    <dbReference type="NCBI Taxonomy" id="80842"/>
    <lineage>
        <taxon>Bacteria</taxon>
        <taxon>Pseudomonadati</taxon>
        <taxon>Pseudomonadota</taxon>
        <taxon>Betaproteobacteria</taxon>
        <taxon>Burkholderiales</taxon>
        <taxon>Oxalobacteraceae</taxon>
        <taxon>Herbaspirillum</taxon>
    </lineage>
</organism>
<dbReference type="RefSeq" id="WP_112069883.1">
    <property type="nucleotide sequence ID" value="NZ_JUGD01000034.1"/>
</dbReference>
<protein>
    <recommendedName>
        <fullName evidence="1">YDG domain-containing protein</fullName>
    </recommendedName>
</protein>
<dbReference type="InterPro" id="IPR041248">
    <property type="entry name" value="YDG"/>
</dbReference>